<name>A0AAV6WFV9_9LAMI</name>
<gene>
    <name evidence="2" type="ORF">BUALT_Bualt14G0033500</name>
</gene>
<dbReference type="AlphaFoldDB" id="A0AAV6WFV9"/>
<dbReference type="EMBL" id="WHWC01000014">
    <property type="protein sequence ID" value="KAG8369629.1"/>
    <property type="molecule type" value="Genomic_DNA"/>
</dbReference>
<keyword evidence="3" id="KW-1185">Reference proteome</keyword>
<evidence type="ECO:0000313" key="2">
    <source>
        <dbReference type="EMBL" id="KAG8369629.1"/>
    </source>
</evidence>
<feature type="region of interest" description="Disordered" evidence="1">
    <location>
        <begin position="131"/>
        <end position="155"/>
    </location>
</feature>
<sequence>MEAKAKGVVNLLSESSSSSSDEDRIIQGYSCESDKRPPLPKPEVGEQLIVKVKALTHGSLDVEREEMIPEVEAVCRFCYDIFQADNVLKTKCRCKFTLAHEECSRKQSNIKCTACVLDIEYIPVTLSRAKGIQSTPPKSSADKQKHEKPSSTTKR</sequence>
<feature type="region of interest" description="Disordered" evidence="1">
    <location>
        <begin position="1"/>
        <end position="24"/>
    </location>
</feature>
<dbReference type="Proteomes" id="UP000826271">
    <property type="component" value="Unassembled WGS sequence"/>
</dbReference>
<reference evidence="2" key="1">
    <citation type="submission" date="2019-10" db="EMBL/GenBank/DDBJ databases">
        <authorList>
            <person name="Zhang R."/>
            <person name="Pan Y."/>
            <person name="Wang J."/>
            <person name="Ma R."/>
            <person name="Yu S."/>
        </authorList>
    </citation>
    <scope>NUCLEOTIDE SEQUENCE</scope>
    <source>
        <strain evidence="2">LA-IB0</strain>
        <tissue evidence="2">Leaf</tissue>
    </source>
</reference>
<organism evidence="2 3">
    <name type="scientific">Buddleja alternifolia</name>
    <dbReference type="NCBI Taxonomy" id="168488"/>
    <lineage>
        <taxon>Eukaryota</taxon>
        <taxon>Viridiplantae</taxon>
        <taxon>Streptophyta</taxon>
        <taxon>Embryophyta</taxon>
        <taxon>Tracheophyta</taxon>
        <taxon>Spermatophyta</taxon>
        <taxon>Magnoliopsida</taxon>
        <taxon>eudicotyledons</taxon>
        <taxon>Gunneridae</taxon>
        <taxon>Pentapetalae</taxon>
        <taxon>asterids</taxon>
        <taxon>lamiids</taxon>
        <taxon>Lamiales</taxon>
        <taxon>Scrophulariaceae</taxon>
        <taxon>Buddlejeae</taxon>
        <taxon>Buddleja</taxon>
    </lineage>
</organism>
<comment type="caution">
    <text evidence="2">The sequence shown here is derived from an EMBL/GenBank/DDBJ whole genome shotgun (WGS) entry which is preliminary data.</text>
</comment>
<proteinExistence type="predicted"/>
<evidence type="ECO:0000256" key="1">
    <source>
        <dbReference type="SAM" id="MobiDB-lite"/>
    </source>
</evidence>
<feature type="compositionally biased region" description="Basic and acidic residues" evidence="1">
    <location>
        <begin position="140"/>
        <end position="149"/>
    </location>
</feature>
<evidence type="ECO:0008006" key="4">
    <source>
        <dbReference type="Google" id="ProtNLM"/>
    </source>
</evidence>
<dbReference type="PANTHER" id="PTHR46158:SF1">
    <property type="entry name" value="RING_U-BOX SUPERFAMILY PROTEIN"/>
    <property type="match status" value="1"/>
</dbReference>
<dbReference type="PANTHER" id="PTHR46158">
    <property type="entry name" value="OS02G0165000 PROTEIN"/>
    <property type="match status" value="1"/>
</dbReference>
<evidence type="ECO:0000313" key="3">
    <source>
        <dbReference type="Proteomes" id="UP000826271"/>
    </source>
</evidence>
<protein>
    <recommendedName>
        <fullName evidence="4">RING-CH-type domain-containing protein</fullName>
    </recommendedName>
</protein>
<accession>A0AAV6WFV9</accession>